<evidence type="ECO:0000313" key="14">
    <source>
        <dbReference type="Proteomes" id="UP000887566"/>
    </source>
</evidence>
<keyword evidence="8" id="KW-0325">Glycoprotein</keyword>
<evidence type="ECO:0000256" key="2">
    <source>
        <dbReference type="ARBA" id="ARBA00022475"/>
    </source>
</evidence>
<dbReference type="InterPro" id="IPR000995">
    <property type="entry name" value="Musac_Ach_rcpt"/>
</dbReference>
<dbReference type="Proteomes" id="UP000887566">
    <property type="component" value="Unplaced"/>
</dbReference>
<dbReference type="GO" id="GO:0005886">
    <property type="term" value="C:plasma membrane"/>
    <property type="evidence" value="ECO:0007669"/>
    <property type="project" value="UniProtKB-SubCell"/>
</dbReference>
<evidence type="ECO:0000256" key="10">
    <source>
        <dbReference type="RuleBase" id="RU000688"/>
    </source>
</evidence>
<evidence type="ECO:0000259" key="13">
    <source>
        <dbReference type="PROSITE" id="PS50262"/>
    </source>
</evidence>
<reference evidence="15" key="1">
    <citation type="submission" date="2022-11" db="UniProtKB">
        <authorList>
            <consortium name="WormBaseParasite"/>
        </authorList>
    </citation>
    <scope>IDENTIFICATION</scope>
</reference>
<evidence type="ECO:0000256" key="4">
    <source>
        <dbReference type="ARBA" id="ARBA00022989"/>
    </source>
</evidence>
<feature type="region of interest" description="Disordered" evidence="11">
    <location>
        <begin position="231"/>
        <end position="310"/>
    </location>
</feature>
<dbReference type="Gene3D" id="1.20.1070.10">
    <property type="entry name" value="Rhodopsin 7-helix transmembrane proteins"/>
    <property type="match status" value="2"/>
</dbReference>
<organism evidence="14 15">
    <name type="scientific">Plectus sambesii</name>
    <dbReference type="NCBI Taxonomy" id="2011161"/>
    <lineage>
        <taxon>Eukaryota</taxon>
        <taxon>Metazoa</taxon>
        <taxon>Ecdysozoa</taxon>
        <taxon>Nematoda</taxon>
        <taxon>Chromadorea</taxon>
        <taxon>Plectida</taxon>
        <taxon>Plectina</taxon>
        <taxon>Plectoidea</taxon>
        <taxon>Plectidae</taxon>
        <taxon>Plectus</taxon>
    </lineage>
</organism>
<feature type="compositionally biased region" description="Polar residues" evidence="11">
    <location>
        <begin position="301"/>
        <end position="310"/>
    </location>
</feature>
<evidence type="ECO:0000313" key="15">
    <source>
        <dbReference type="WBParaSite" id="PSAMB.scaffold276size59608.g4207.t1"/>
    </source>
</evidence>
<dbReference type="Pfam" id="PF00001">
    <property type="entry name" value="7tm_1"/>
    <property type="match status" value="1"/>
</dbReference>
<dbReference type="PANTHER" id="PTHR24248:SF174">
    <property type="entry name" value="TYRAMINE_OCTOPAMINE RECEPTOR"/>
    <property type="match status" value="1"/>
</dbReference>
<evidence type="ECO:0000256" key="7">
    <source>
        <dbReference type="ARBA" id="ARBA00023170"/>
    </source>
</evidence>
<keyword evidence="4 12" id="KW-1133">Transmembrane helix</keyword>
<keyword evidence="5 10" id="KW-0297">G-protein coupled receptor</keyword>
<feature type="transmembrane region" description="Helical" evidence="12">
    <location>
        <begin position="98"/>
        <end position="119"/>
    </location>
</feature>
<dbReference type="AlphaFoldDB" id="A0A914VXH8"/>
<dbReference type="SUPFAM" id="SSF81321">
    <property type="entry name" value="Family A G protein-coupled receptor-like"/>
    <property type="match status" value="2"/>
</dbReference>
<evidence type="ECO:0000256" key="9">
    <source>
        <dbReference type="ARBA" id="ARBA00023224"/>
    </source>
</evidence>
<feature type="transmembrane region" description="Helical" evidence="12">
    <location>
        <begin position="520"/>
        <end position="541"/>
    </location>
</feature>
<feature type="domain" description="G-protein coupled receptors family 1 profile" evidence="13">
    <location>
        <begin position="39"/>
        <end position="576"/>
    </location>
</feature>
<evidence type="ECO:0000256" key="3">
    <source>
        <dbReference type="ARBA" id="ARBA00022692"/>
    </source>
</evidence>
<name>A0A914VXH8_9BILA</name>
<keyword evidence="7 10" id="KW-0675">Receptor</keyword>
<comment type="subcellular location">
    <subcellularLocation>
        <location evidence="1">Cell membrane</location>
        <topology evidence="1">Multi-pass membrane protein</topology>
    </subcellularLocation>
</comment>
<dbReference type="PRINTS" id="PR00237">
    <property type="entry name" value="GPCRRHODOPSN"/>
</dbReference>
<dbReference type="PRINTS" id="PR00243">
    <property type="entry name" value="MUSCARINICR"/>
</dbReference>
<evidence type="ECO:0000256" key="5">
    <source>
        <dbReference type="ARBA" id="ARBA00023040"/>
    </source>
</evidence>
<accession>A0A914VXH8</accession>
<dbReference type="InterPro" id="IPR000276">
    <property type="entry name" value="GPCR_Rhodpsn"/>
</dbReference>
<comment type="similarity">
    <text evidence="10">Belongs to the G-protein coupled receptor 1 family.</text>
</comment>
<feature type="transmembrane region" description="Helical" evidence="12">
    <location>
        <begin position="561"/>
        <end position="579"/>
    </location>
</feature>
<evidence type="ECO:0000256" key="1">
    <source>
        <dbReference type="ARBA" id="ARBA00004651"/>
    </source>
</evidence>
<feature type="transmembrane region" description="Helical" evidence="12">
    <location>
        <begin position="140"/>
        <end position="161"/>
    </location>
</feature>
<dbReference type="SMART" id="SM01381">
    <property type="entry name" value="7TM_GPCR_Srsx"/>
    <property type="match status" value="1"/>
</dbReference>
<keyword evidence="3 10" id="KW-0812">Transmembrane</keyword>
<dbReference type="GO" id="GO:0045202">
    <property type="term" value="C:synapse"/>
    <property type="evidence" value="ECO:0007669"/>
    <property type="project" value="GOC"/>
</dbReference>
<dbReference type="InterPro" id="IPR017452">
    <property type="entry name" value="GPCR_Rhodpsn_7TM"/>
</dbReference>
<feature type="transmembrane region" description="Helical" evidence="12">
    <location>
        <begin position="185"/>
        <end position="208"/>
    </location>
</feature>
<feature type="compositionally biased region" description="Basic and acidic residues" evidence="11">
    <location>
        <begin position="343"/>
        <end position="352"/>
    </location>
</feature>
<evidence type="ECO:0000256" key="6">
    <source>
        <dbReference type="ARBA" id="ARBA00023136"/>
    </source>
</evidence>
<keyword evidence="14" id="KW-1185">Reference proteome</keyword>
<feature type="compositionally biased region" description="Polar residues" evidence="11">
    <location>
        <begin position="353"/>
        <end position="364"/>
    </location>
</feature>
<feature type="transmembrane region" description="Helical" evidence="12">
    <location>
        <begin position="59"/>
        <end position="78"/>
    </location>
</feature>
<dbReference type="WBParaSite" id="PSAMB.scaffold276size59608.g4207.t1">
    <property type="protein sequence ID" value="PSAMB.scaffold276size59608.g4207.t1"/>
    <property type="gene ID" value="PSAMB.scaffold276size59608.g4207"/>
</dbReference>
<dbReference type="PROSITE" id="PS50262">
    <property type="entry name" value="G_PROTEIN_RECEP_F1_2"/>
    <property type="match status" value="1"/>
</dbReference>
<protein>
    <submittedName>
        <fullName evidence="15">G-protein coupled receptors family 1 profile domain-containing protein</fullName>
    </submittedName>
</protein>
<keyword evidence="6 12" id="KW-0472">Membrane</keyword>
<dbReference type="GO" id="GO:0016907">
    <property type="term" value="F:G protein-coupled acetylcholine receptor activity"/>
    <property type="evidence" value="ECO:0007669"/>
    <property type="project" value="InterPro"/>
</dbReference>
<proteinExistence type="inferred from homology"/>
<keyword evidence="2" id="KW-1003">Cell membrane</keyword>
<sequence>MNSTPTTCESKWERQDFSRPQFYLLTIVLILFVVLVVVGNALVIAAVMLRRRLRSATGLLILSLAVADLFVGLFVLPLSISNEVLGDYWLFSQLWCQIYLAVDVWMCTASIYNLVAISLDRYIAILKPLNYPMLVTKHRARIIIALVWISSFLICSPPMFIPTEGDGARENEECTCSPTNNDPFYIVYSATGSFFLPMGIIAFVYVRIYMAARAATKSIYSGMMAVAVNKKSTKDNKKSPNSTPDTANKPMLRIHRGSSVITHRDSSSSNGQMSAVVPVPVPPLRRADTTVGASGYRCRPASTSGDESTTSILKRRLSAVGTALSFGRRRSEMNDSNSVFERQPSRDSEQFHTARSNGSVTISEPFQDITGGRSQQHGGRARLASTPFDNSIATRNFENGNSHSHNNNNNNKHVLHDEMERPRSISKASEVAAATNGWLRRIRETTSTESDSSSGGDPGSFASGLTAGSLQLPTKDEKAKRAAKLSSVGKISRFIKRKTKLNRSDAYQKRLSLEIKAAKTVAIVTGCFICCWLGFALLYVFRALPPFRCDDCISPKLWSVAFWLGYVNSALNPIIYTVFNREFRQCFKRLLMCNQPNSSQYNNSTWSNTPNTNQQRFKARPPTKAIIKTAAITQTTQPHPLQTDRQLTSSSRL</sequence>
<evidence type="ECO:0000256" key="8">
    <source>
        <dbReference type="ARBA" id="ARBA00023180"/>
    </source>
</evidence>
<dbReference type="PANTHER" id="PTHR24248">
    <property type="entry name" value="ADRENERGIC RECEPTOR-RELATED G-PROTEIN COUPLED RECEPTOR"/>
    <property type="match status" value="1"/>
</dbReference>
<evidence type="ECO:0000256" key="11">
    <source>
        <dbReference type="SAM" id="MobiDB-lite"/>
    </source>
</evidence>
<keyword evidence="9 10" id="KW-0807">Transducer</keyword>
<feature type="transmembrane region" description="Helical" evidence="12">
    <location>
        <begin position="22"/>
        <end position="47"/>
    </location>
</feature>
<evidence type="ECO:0000256" key="12">
    <source>
        <dbReference type="SAM" id="Phobius"/>
    </source>
</evidence>
<dbReference type="PROSITE" id="PS00237">
    <property type="entry name" value="G_PROTEIN_RECEP_F1_1"/>
    <property type="match status" value="1"/>
</dbReference>
<feature type="region of interest" description="Disordered" evidence="11">
    <location>
        <begin position="334"/>
        <end position="382"/>
    </location>
</feature>